<protein>
    <submittedName>
        <fullName evidence="1">Uncharacterized protein</fullName>
    </submittedName>
</protein>
<accession>A0A4Q7KGB5</accession>
<gene>
    <name evidence="1" type="ORF">EV193_10980</name>
</gene>
<evidence type="ECO:0000313" key="1">
    <source>
        <dbReference type="EMBL" id="RZS34293.1"/>
    </source>
</evidence>
<dbReference type="EMBL" id="SGWQ01000009">
    <property type="protein sequence ID" value="RZS34293.1"/>
    <property type="molecule type" value="Genomic_DNA"/>
</dbReference>
<comment type="caution">
    <text evidence="1">The sequence shown here is derived from an EMBL/GenBank/DDBJ whole genome shotgun (WGS) entry which is preliminary data.</text>
</comment>
<dbReference type="OrthoDB" id="9802228at2"/>
<name>A0A4Q7KGB5_9PSEU</name>
<dbReference type="RefSeq" id="WP_130346639.1">
    <property type="nucleotide sequence ID" value="NZ_SGWQ01000009.1"/>
</dbReference>
<dbReference type="Proteomes" id="UP000294257">
    <property type="component" value="Unassembled WGS sequence"/>
</dbReference>
<keyword evidence="2" id="KW-1185">Reference proteome</keyword>
<organism evidence="1 2">
    <name type="scientific">Herbihabitans rhizosphaerae</name>
    <dbReference type="NCBI Taxonomy" id="1872711"/>
    <lineage>
        <taxon>Bacteria</taxon>
        <taxon>Bacillati</taxon>
        <taxon>Actinomycetota</taxon>
        <taxon>Actinomycetes</taxon>
        <taxon>Pseudonocardiales</taxon>
        <taxon>Pseudonocardiaceae</taxon>
        <taxon>Herbihabitans</taxon>
    </lineage>
</organism>
<proteinExistence type="predicted"/>
<evidence type="ECO:0000313" key="2">
    <source>
        <dbReference type="Proteomes" id="UP000294257"/>
    </source>
</evidence>
<sequence length="551" mass="61755">MVTHERLVEWLRTEYGWRHLDKRVHDLGYAYSVDTQPDAYHDGDENAMTWGNGPLLVIKSSGKVYEFGSNPMFQPIWTASTEQEFDAAVKATRVRVRPTKRIKGRGRATAPPPAPDPFALQRDSLIGWLRTTRGWRHLDDRIRDIGYAYWVDTQPDEYLDGRLGPQWAGGALLVLKRTGEVYDFGANSLFGAVYQARSEQEFQAALAATGARRTPHEQVPPDHPPPEVTRELLTDWMTRRHGWRHLDSRITDAGYAFVVGTQPDAYHDGDASAMTVGSGPFSVLKRTGEVFGFGSNPIFQPVWSARSEDEFRAALAGIGVSAEPVERLPVGAPEVGHAQGLTREKLIDWMWRRRGWLHVDRITDLGYAFAVEQQPDAYYAGDRSAYDHSSSPLIVVKGTGAVWGTVNHPAYQDVWAARSDDELRAALARLDVHHPEDEVPSGPPGVPMVTRDQVNEFARLYGWEQLDRRIGDLGYAFSIDTQSDGYYLGTESMTYGNGPLIVLKRTGNVYRFSSNPVDLEVYTAPTEKEFLAGLRRTRRDTEPETVIPPTG</sequence>
<dbReference type="AlphaFoldDB" id="A0A4Q7KGB5"/>
<reference evidence="1 2" key="1">
    <citation type="submission" date="2019-02" db="EMBL/GenBank/DDBJ databases">
        <title>Genomic Encyclopedia of Type Strains, Phase IV (KMG-IV): sequencing the most valuable type-strain genomes for metagenomic binning, comparative biology and taxonomic classification.</title>
        <authorList>
            <person name="Goeker M."/>
        </authorList>
    </citation>
    <scope>NUCLEOTIDE SEQUENCE [LARGE SCALE GENOMIC DNA]</scope>
    <source>
        <strain evidence="1 2">DSM 101727</strain>
    </source>
</reference>